<dbReference type="Gene3D" id="2.60.40.10">
    <property type="entry name" value="Immunoglobulins"/>
    <property type="match status" value="4"/>
</dbReference>
<evidence type="ECO:0000313" key="3">
    <source>
        <dbReference type="EMBL" id="POM78768.1"/>
    </source>
</evidence>
<dbReference type="InterPro" id="IPR013783">
    <property type="entry name" value="Ig-like_fold"/>
</dbReference>
<sequence length="4040" mass="430175">MWPLSGSQMELRLSSSEGHGDPVSKYLFEYAVGDMFGKVATKKLSIFNALENDIIGTFRLQYGDDITTMLPVHTTATSLQNALNNLPCLRPVSVTRAIYVLTGEATSKVTEFDATSSRLTTTTLTTSQCKLLVKGARIDVEGAIFTVRVQPTEGSTGIDVELSHEFGFINVNRAVLKLDKSGSERGPFGYAWTISFDNDVGDVVHGKYPGLQLLPSLTSVYANLVLPVSNSGIVAGPAAVPADHYGYFEINNDESVCDTYVVGAPSSVQVVRLFGLTTATDGTFKLKLGRETTNCISLGKLGTPSTMKAILEDLDFVSKVTVEEVRAFKVAVLSGSTASKVTAYDGSKLTVVSTDPTINGLTTDEAGVLVKDAIIQVSRNPNDFSRHSCEFVINTTPAGGANQISVTAVGTCTSFRDEARSLKILDFHDYNVRFWGHYPTGEWPTLQFDTATFGTGSCTSWKPLNLQVYGQVHTVKYEGVCSQGQEGIQTILADGSSTIGGTFTLSYMGEVTTPLSFQTTGAAEMVDAINSITAPGTVNVSVSQYGAYGKAWHVTFVERQDENQDSIFIQHSRLTGQNALISVYPTVTVFTDAKQNDISGSFRITINGETTEAIGYSATHMKVTQELQKLTVVDSVVALGDKNAGDVGVYALKLTADGAGNSPTLSNIKLDGTPIDPTKFLAIGEALVVGSNSANTIQSMTPVDITMTNPLPNSVTPGNFDVFAGLITKQMKPLPGVIAVANGKKEFQLPADHGFVSSSTFFIGETMFTVQPWTQGTPATTVTTDVPYTGESVVAGYPRVYLFDNKLQTTENLKKLVKVGDDLWLPTVSADMSKYEVTAVDERFLEVTGSFTDKIARTRAYHVANGRKWNLVFRSFDGSLDTIDAIPDHDWRGTDARIGIRGPKAVSPNVINVGNPASTQTILLEVADASIATTAYTLNFAGEMVKTGTTPRNIVWAIINDDLKRALESLDSLDGVSVVSMVNAGTVVHTISFWGTYPMKKLPLLVVTPINGNLNAYVRGNDAVAVSKQGNLMLESSQNYAFRVFAENSRGTSNSVSVFQVQTATSSVVPTPPTGVALGEFHGPTWLSVNYWAPFYTGGARVTMYRIEWDSSPSFDSSSADYGVANIQETFEVQQVTTTYRTAAGMGGTFTLAWGGRKTSALPFDCSAVDMTDALAIVTETSNVAVNPVEVTRSKGLSGYTWEITQLTGDVPRINVVEVVQGVNDLAIGDFTHEIQEVYTDGVTPVGGSFKLTFNGKTTGQINFDASALDMQTALQAITTSYSIKVTKAVRNAAINTALWSVTFAYLRGEEMVGAGNIFTMTASSQLTDPNAVVRVANKVTGSDPFRFTITGLRPGVKYFAHVMAYNAAGFGSATSPLASAVTCSQPPAPLSVTASVVDGTTLAVDWSASVTNGDLCAVDKYKVEWYRAEGTQEQQTITTSAGKGIPEIQRLVNFADSQSLSGYFKLSFRGEVTENIRWDAPAIGRNSVKERLERLSTIGTLDVSRTPSNRVVGGLLVTSTGTTVTRHSSSAVTSTMAASNLALGDVIWIAGNPRSISAAVSPSDTTLTINETLEVAVPMPVFKSAYGYEWKITFRGGHVGPQEVIQASPSESWTGNNPGIIVDSIYQGLQPISGTFRVAFSSGGLSDTTPPLPHNISASGMQIALENLVTIGAVKVTRSVNGYGYNWAVVFLSEFKNDISLLSVDGTELQGPGVKILASRTVSGVQPTFYCERDGTAGVAVEIGVPGQLHYVINGLATGKKYAIRVRAHNSEGYGYAGMISPSFQTPRTTASAPQAIQLIALSSRLLKLQWSVPASDGGATISSYQVQWDTSVEFANPTKGNLVVVPTDKAPFYFNIPVAPGAKYYVRVFAVNERGDGAFGVPYPISITPTDSVPGRPEDATATVLSSDAILVEWKTSSTEKEYYGGDGGLPITQYMIEWDSSPGFDSPPAFGLVDGTKRSYIIGGDDATTGVRSDVLIPGLTYNIRVTEFNGKGAGAPRPTIPSSVTVTDQPPSAPENLNLSVVTATSISADWTNPVYNGGERLKSYQIEWDEKGDFSSGQSSSATIPIIREMQSITLQNDVINEEQFVDATVKVTNEEQVVRTTFTGVDEIQVIKTTSGTVTDEIQTVVTSATDRNEVQELRLDGDDVDEIQAIRTTVPEALEVQTLKVGVARTSEVQTILLTIPGASSDRTIIGGEIYFSFDSSTCTHCVKKMYQRTTNLIASLKDATQSSAENAVKNALISLANIDMVIVTRTESVAGSTLTYTYTVAFTGMGVAGNVASLGIDAAVTTTVSGVTTAVSGLPTQAIQTTAGTEVLYDSAAIFTVTYTCESYSDPSAITTFSTACTPSTRICDACVTTFTGGVFTVANGLQSDTYVVPGAKLVAGVCSFEVGTVSKTSTSATITVAANDVGLYCSPFSGKAFALYRARQISTDIPLKTAATTISSGSVVEGFLTGAIDTVTVARSEFVDANFVGSVYTVTFRKRSGTVPLLLCTAAGPAVCTVGPRTVVGSMITGTFKIGLVSEADATQVSPTPQYTADIPWDASEADMKAILEAVPQNSKSVFGMVTVKRTVYSPTGNKWSGGFTWQITFTSRGWNIPRMVTMIADPNTLVKTLTSTHNPSVDIPTATVEDATNPLNPFANSQDGNQVLGKMMLKFRDVASPVACEIGTDTSLDTLDTRVRDTALESFFRTNLKINVDIMRSAATQARGFTWTISFSDAATGGDVGLLQIVSSQLTGKNVRSGVYETVKGNQLGGTFQLSFNGETTAPIDFNAEASAVEVELNKLETIKPSSVIVRRGDPTLPQVLGYTWYITFYSSVWANPTSDHSNGIAGNWKSTSRASWDDVWESGYSKAWGRQVGHTFLLKCITDGLTTTASDGSQRCSPAVSTPGVGPIRGTFTVSINPTVSATYAHMAVYYAATSAAIAHNAFATKEDSGYTGTSVEEILEKMDNVGDVAVSRGEVVKQTGGYEWTVTFLRDASDAAHPCEQLEESMGSKLCNAPGNVPPMNAVGTFEIGSSSLVTTSTMKDGAILRGDFTDFRVQGDAGIAAKYSVSVVCTNTPCSVSSLAIKSGGDQLQKQLLRDDRITTKEFPTCIFQVLSVSTTTITVTTATCSPMTGVNTGATTWLGLNIVLPWNAGDNLVERVLQAAATNTGRQVSVQRTVHGKYGEMSWFIRFITNPTFTPPGAGNLPDITTTFDAEAGSSKYDVTVTQVTPGSKGLGGSFLLDFHSSSFGPREIFFDEDPDRLQRKLNEMDTIGRVTVKRVIYPSAATGCKDSSCSGGWEDRAVRNPGTRGGYRWIIRFMQATGDYHGHTFPPGSGNVASLSVTRSSLQGTGVSVDVYTNDPGSSPTTGTFALNTSDGRTPSLPYSSSTEEMKLGIEAMSLFGEVEVTRGYLLTQKIPGATAKLAQDGVTATIDGVDDIRQFIAPTDIIRFGSTSVDNLAGTNGDAPFTGVIGTSRVSVLTRSPIVTASNVDSTRFLYPGMQLRIDGLVYKVQRTGHEIQTITVTKPTNTWSTGYVPDCFQLEMTRDGVTKPRTSCLRFNEDGTIVQAAIYGLLFAFDNSATTDDVLVSRVGPVTAGSTRTGYVYSVYFVGETVSGDVASLKAYECPTGSFGGATVNIDVVTHGGTLPHQRLMLATDYGQMVDTKGFFQITFNTQSSACIKWGAAASDVEAALENAPLSSGDVIVTRSGNGTSQTEIQRIRMTANTRVTPTNGLFKVQFTLSGITSATPTCLQYGVSAEDLEASLNGFANLGPLNNIHHINVTREGDGGADWGYGYEYLINFRGPINGGPSRVLGDVPQLVIGNIGTGACSTGAQKGIYPALMVETIRQGSPGFTYDIFFMNYKSTPVVNLMSLKTKDNGNNVCLDGWQQNGGSVRKAHVEMIELGGSSEIQVLTIKDTTAAGYFTITSSTFGGQTSSCLKFTTVTAADVASQLKTMTSSAVGDILVSSDTDFLSWPKGVVYRITFVGERVTGNLPLIGVVQNSDNLCANAVATSNLVVQSGVDGGTPTREFALTTAYDGENPNTPHVAYT</sequence>
<feature type="domain" description="Fibronectin type-III" evidence="2">
    <location>
        <begin position="1286"/>
        <end position="1388"/>
    </location>
</feature>
<feature type="domain" description="Fibronectin type-III" evidence="2">
    <location>
        <begin position="1794"/>
        <end position="1893"/>
    </location>
</feature>
<protein>
    <recommendedName>
        <fullName evidence="2">Fibronectin type-III domain-containing protein</fullName>
    </recommendedName>
</protein>
<gene>
    <name evidence="3" type="ORF">PHPALM_3665</name>
</gene>
<feature type="non-terminal residue" evidence="3">
    <location>
        <position position="4040"/>
    </location>
</feature>
<dbReference type="OrthoDB" id="114660at2759"/>
<comment type="caution">
    <text evidence="3">The sequence shown here is derived from an EMBL/GenBank/DDBJ whole genome shotgun (WGS) entry which is preliminary data.</text>
</comment>
<dbReference type="PANTHER" id="PTHR13817">
    <property type="entry name" value="TITIN"/>
    <property type="match status" value="1"/>
</dbReference>
<evidence type="ECO:0000259" key="2">
    <source>
        <dbReference type="PROSITE" id="PS50853"/>
    </source>
</evidence>
<dbReference type="InterPro" id="IPR003961">
    <property type="entry name" value="FN3_dom"/>
</dbReference>
<dbReference type="SUPFAM" id="SSF49265">
    <property type="entry name" value="Fibronectin type III"/>
    <property type="match status" value="4"/>
</dbReference>
<feature type="domain" description="Fibronectin type-III" evidence="2">
    <location>
        <begin position="2017"/>
        <end position="2114"/>
    </location>
</feature>
<dbReference type="PANTHER" id="PTHR13817:SF73">
    <property type="entry name" value="FIBRONECTIN TYPE-III DOMAIN-CONTAINING PROTEIN"/>
    <property type="match status" value="1"/>
</dbReference>
<accession>A0A2P4YLU4</accession>
<keyword evidence="4" id="KW-1185">Reference proteome</keyword>
<dbReference type="Proteomes" id="UP000237271">
    <property type="component" value="Unassembled WGS sequence"/>
</dbReference>
<organism evidence="3 4">
    <name type="scientific">Phytophthora palmivora</name>
    <dbReference type="NCBI Taxonomy" id="4796"/>
    <lineage>
        <taxon>Eukaryota</taxon>
        <taxon>Sar</taxon>
        <taxon>Stramenopiles</taxon>
        <taxon>Oomycota</taxon>
        <taxon>Peronosporomycetes</taxon>
        <taxon>Peronosporales</taxon>
        <taxon>Peronosporaceae</taxon>
        <taxon>Phytophthora</taxon>
    </lineage>
</organism>
<dbReference type="CDD" id="cd00063">
    <property type="entry name" value="FN3"/>
    <property type="match status" value="4"/>
</dbReference>
<dbReference type="Pfam" id="PF00041">
    <property type="entry name" value="fn3"/>
    <property type="match status" value="1"/>
</dbReference>
<dbReference type="PROSITE" id="PS50853">
    <property type="entry name" value="FN3"/>
    <property type="match status" value="4"/>
</dbReference>
<feature type="domain" description="Fibronectin type-III" evidence="2">
    <location>
        <begin position="1898"/>
        <end position="2014"/>
    </location>
</feature>
<dbReference type="InterPro" id="IPR050964">
    <property type="entry name" value="Striated_Muscle_Regulatory"/>
</dbReference>
<evidence type="ECO:0000313" key="4">
    <source>
        <dbReference type="Proteomes" id="UP000237271"/>
    </source>
</evidence>
<name>A0A2P4YLU4_9STRA</name>
<keyword evidence="1" id="KW-0677">Repeat</keyword>
<reference evidence="3 4" key="1">
    <citation type="journal article" date="2017" name="Genome Biol. Evol.">
        <title>Phytophthora megakarya and P. palmivora, closely related causal agents of cacao black pod rot, underwent increases in genome sizes and gene numbers by different mechanisms.</title>
        <authorList>
            <person name="Ali S.S."/>
            <person name="Shao J."/>
            <person name="Lary D.J."/>
            <person name="Kronmiller B."/>
            <person name="Shen D."/>
            <person name="Strem M.D."/>
            <person name="Amoako-Attah I."/>
            <person name="Akrofi A.Y."/>
            <person name="Begoude B.A."/>
            <person name="Ten Hoopen G.M."/>
            <person name="Coulibaly K."/>
            <person name="Kebe B.I."/>
            <person name="Melnick R.L."/>
            <person name="Guiltinan M.J."/>
            <person name="Tyler B.M."/>
            <person name="Meinhardt L.W."/>
            <person name="Bailey B.A."/>
        </authorList>
    </citation>
    <scope>NUCLEOTIDE SEQUENCE [LARGE SCALE GENOMIC DNA]</scope>
    <source>
        <strain evidence="4">sbr112.9</strain>
    </source>
</reference>
<dbReference type="SMART" id="SM00060">
    <property type="entry name" value="FN3"/>
    <property type="match status" value="5"/>
</dbReference>
<evidence type="ECO:0000256" key="1">
    <source>
        <dbReference type="ARBA" id="ARBA00022737"/>
    </source>
</evidence>
<dbReference type="EMBL" id="NCKW01001912">
    <property type="protein sequence ID" value="POM78768.1"/>
    <property type="molecule type" value="Genomic_DNA"/>
</dbReference>
<proteinExistence type="predicted"/>
<dbReference type="InterPro" id="IPR036116">
    <property type="entry name" value="FN3_sf"/>
</dbReference>